<protein>
    <submittedName>
        <fullName evidence="5">Uncharacterized protein</fullName>
    </submittedName>
</protein>
<dbReference type="PANTHER" id="PTHR33124:SF9">
    <property type="entry name" value="TRANSCRIPTION FACTOR"/>
    <property type="match status" value="1"/>
</dbReference>
<dbReference type="AlphaFoldDB" id="A0ABD3DU32"/>
<evidence type="ECO:0000256" key="3">
    <source>
        <dbReference type="ARBA" id="ARBA00023163"/>
    </source>
</evidence>
<dbReference type="EMBL" id="JAVIJP010000013">
    <property type="protein sequence ID" value="KAL3644524.1"/>
    <property type="molecule type" value="Genomic_DNA"/>
</dbReference>
<evidence type="ECO:0000256" key="1">
    <source>
        <dbReference type="ARBA" id="ARBA00004123"/>
    </source>
</evidence>
<keyword evidence="3" id="KW-0804">Transcription</keyword>
<name>A0ABD3DU32_9LAMI</name>
<accession>A0ABD3DU32</accession>
<comment type="subcellular location">
    <subcellularLocation>
        <location evidence="1">Nucleus</location>
    </subcellularLocation>
</comment>
<keyword evidence="2" id="KW-0805">Transcription regulation</keyword>
<evidence type="ECO:0000313" key="6">
    <source>
        <dbReference type="Proteomes" id="UP001632038"/>
    </source>
</evidence>
<dbReference type="Proteomes" id="UP001632038">
    <property type="component" value="Unassembled WGS sequence"/>
</dbReference>
<dbReference type="InterPro" id="IPR036638">
    <property type="entry name" value="HLH_DNA-bd_sf"/>
</dbReference>
<dbReference type="InterPro" id="IPR044660">
    <property type="entry name" value="IBH1-like"/>
</dbReference>
<evidence type="ECO:0000313" key="5">
    <source>
        <dbReference type="EMBL" id="KAL3644524.1"/>
    </source>
</evidence>
<evidence type="ECO:0000256" key="4">
    <source>
        <dbReference type="ARBA" id="ARBA00023242"/>
    </source>
</evidence>
<dbReference type="SUPFAM" id="SSF47459">
    <property type="entry name" value="HLH, helix-loop-helix DNA-binding domain"/>
    <property type="match status" value="1"/>
</dbReference>
<dbReference type="PANTHER" id="PTHR33124">
    <property type="entry name" value="TRANSCRIPTION FACTOR IBH1-LIKE 1"/>
    <property type="match status" value="1"/>
</dbReference>
<keyword evidence="6" id="KW-1185">Reference proteome</keyword>
<sequence>MGGKNVKILRRNGRRLIQMKVKKLRKIVPGGQGVNPDTLLLRAADYISLLRLQINILKNLIQTP</sequence>
<comment type="caution">
    <text evidence="5">The sequence shown here is derived from an EMBL/GenBank/DDBJ whole genome shotgun (WGS) entry which is preliminary data.</text>
</comment>
<organism evidence="5 6">
    <name type="scientific">Castilleja foliolosa</name>
    <dbReference type="NCBI Taxonomy" id="1961234"/>
    <lineage>
        <taxon>Eukaryota</taxon>
        <taxon>Viridiplantae</taxon>
        <taxon>Streptophyta</taxon>
        <taxon>Embryophyta</taxon>
        <taxon>Tracheophyta</taxon>
        <taxon>Spermatophyta</taxon>
        <taxon>Magnoliopsida</taxon>
        <taxon>eudicotyledons</taxon>
        <taxon>Gunneridae</taxon>
        <taxon>Pentapetalae</taxon>
        <taxon>asterids</taxon>
        <taxon>lamiids</taxon>
        <taxon>Lamiales</taxon>
        <taxon>Orobanchaceae</taxon>
        <taxon>Pedicularideae</taxon>
        <taxon>Castillejinae</taxon>
        <taxon>Castilleja</taxon>
    </lineage>
</organism>
<gene>
    <name evidence="5" type="ORF">CASFOL_009704</name>
</gene>
<keyword evidence="4" id="KW-0539">Nucleus</keyword>
<evidence type="ECO:0000256" key="2">
    <source>
        <dbReference type="ARBA" id="ARBA00023015"/>
    </source>
</evidence>
<dbReference type="GO" id="GO:0005634">
    <property type="term" value="C:nucleus"/>
    <property type="evidence" value="ECO:0007669"/>
    <property type="project" value="UniProtKB-SubCell"/>
</dbReference>
<reference evidence="6" key="1">
    <citation type="journal article" date="2024" name="IScience">
        <title>Strigolactones Initiate the Formation of Haustorium-like Structures in Castilleja.</title>
        <authorList>
            <person name="Buerger M."/>
            <person name="Peterson D."/>
            <person name="Chory J."/>
        </authorList>
    </citation>
    <scope>NUCLEOTIDE SEQUENCE [LARGE SCALE GENOMIC DNA]</scope>
</reference>
<proteinExistence type="predicted"/>